<comment type="caution">
    <text evidence="1">The sequence shown here is derived from an EMBL/GenBank/DDBJ whole genome shotgun (WGS) entry which is preliminary data.</text>
</comment>
<dbReference type="OrthoDB" id="128048at2759"/>
<gene>
    <name evidence="1" type="ORF">PHPALM_7497</name>
</gene>
<dbReference type="Proteomes" id="UP000237271">
    <property type="component" value="Unassembled WGS sequence"/>
</dbReference>
<protein>
    <submittedName>
        <fullName evidence="1">Uncharacterized protein</fullName>
    </submittedName>
</protein>
<keyword evidence="2" id="KW-1185">Reference proteome</keyword>
<organism evidence="1 2">
    <name type="scientific">Phytophthora palmivora</name>
    <dbReference type="NCBI Taxonomy" id="4796"/>
    <lineage>
        <taxon>Eukaryota</taxon>
        <taxon>Sar</taxon>
        <taxon>Stramenopiles</taxon>
        <taxon>Oomycota</taxon>
        <taxon>Peronosporomycetes</taxon>
        <taxon>Peronosporales</taxon>
        <taxon>Peronosporaceae</taxon>
        <taxon>Phytophthora</taxon>
    </lineage>
</organism>
<dbReference type="AlphaFoldDB" id="A0A2P4YC76"/>
<evidence type="ECO:0000313" key="1">
    <source>
        <dbReference type="EMBL" id="POM75404.1"/>
    </source>
</evidence>
<name>A0A2P4YC76_9STRA</name>
<accession>A0A2P4YC76</accession>
<reference evidence="1 2" key="1">
    <citation type="journal article" date="2017" name="Genome Biol. Evol.">
        <title>Phytophthora megakarya and P. palmivora, closely related causal agents of cacao black pod rot, underwent increases in genome sizes and gene numbers by different mechanisms.</title>
        <authorList>
            <person name="Ali S.S."/>
            <person name="Shao J."/>
            <person name="Lary D.J."/>
            <person name="Kronmiller B."/>
            <person name="Shen D."/>
            <person name="Strem M.D."/>
            <person name="Amoako-Attah I."/>
            <person name="Akrofi A.Y."/>
            <person name="Begoude B.A."/>
            <person name="Ten Hoopen G.M."/>
            <person name="Coulibaly K."/>
            <person name="Kebe B.I."/>
            <person name="Melnick R.L."/>
            <person name="Guiltinan M.J."/>
            <person name="Tyler B.M."/>
            <person name="Meinhardt L.W."/>
            <person name="Bailey B.A."/>
        </authorList>
    </citation>
    <scope>NUCLEOTIDE SEQUENCE [LARGE SCALE GENOMIC DNA]</scope>
    <source>
        <strain evidence="2">sbr112.9</strain>
    </source>
</reference>
<dbReference type="EMBL" id="NCKW01003846">
    <property type="protein sequence ID" value="POM75404.1"/>
    <property type="molecule type" value="Genomic_DNA"/>
</dbReference>
<sequence length="106" mass="12069">MPPPRGARLVEEEYFWTREHEAGTLRLRNLPASGEDVRATQLGELVFRDQFVWLKYKDGTDMLTHINELKMLAGQLANQGKAVDDAENIFAGAWLLGRVRNLLAEM</sequence>
<proteinExistence type="predicted"/>
<feature type="non-terminal residue" evidence="1">
    <location>
        <position position="106"/>
    </location>
</feature>
<evidence type="ECO:0000313" key="2">
    <source>
        <dbReference type="Proteomes" id="UP000237271"/>
    </source>
</evidence>